<gene>
    <name evidence="1" type="ORF">DILT_LOCUS11192</name>
</gene>
<sequence length="93" mass="10712">MGLLFERMADNHTYIAGVSKEFTLVVSEFGIGVSHRPEATIRRQLMQPKDTIPVNQTSGVIYRFDCLFGKTDKRVLKRLHEHELAVRRNEKPS</sequence>
<proteinExistence type="predicted"/>
<dbReference type="AlphaFoldDB" id="A0A3P7MBS4"/>
<organism evidence="1 2">
    <name type="scientific">Dibothriocephalus latus</name>
    <name type="common">Fish tapeworm</name>
    <name type="synonym">Diphyllobothrium latum</name>
    <dbReference type="NCBI Taxonomy" id="60516"/>
    <lineage>
        <taxon>Eukaryota</taxon>
        <taxon>Metazoa</taxon>
        <taxon>Spiralia</taxon>
        <taxon>Lophotrochozoa</taxon>
        <taxon>Platyhelminthes</taxon>
        <taxon>Cestoda</taxon>
        <taxon>Eucestoda</taxon>
        <taxon>Diphyllobothriidea</taxon>
        <taxon>Diphyllobothriidae</taxon>
        <taxon>Dibothriocephalus</taxon>
    </lineage>
</organism>
<dbReference type="EMBL" id="UYRU01062256">
    <property type="protein sequence ID" value="VDN15361.1"/>
    <property type="molecule type" value="Genomic_DNA"/>
</dbReference>
<name>A0A3P7MBS4_DIBLA</name>
<evidence type="ECO:0000313" key="1">
    <source>
        <dbReference type="EMBL" id="VDN15361.1"/>
    </source>
</evidence>
<dbReference type="OrthoDB" id="6274432at2759"/>
<evidence type="ECO:0000313" key="2">
    <source>
        <dbReference type="Proteomes" id="UP000281553"/>
    </source>
</evidence>
<dbReference type="Proteomes" id="UP000281553">
    <property type="component" value="Unassembled WGS sequence"/>
</dbReference>
<reference evidence="1 2" key="1">
    <citation type="submission" date="2018-11" db="EMBL/GenBank/DDBJ databases">
        <authorList>
            <consortium name="Pathogen Informatics"/>
        </authorList>
    </citation>
    <scope>NUCLEOTIDE SEQUENCE [LARGE SCALE GENOMIC DNA]</scope>
</reference>
<keyword evidence="2" id="KW-1185">Reference proteome</keyword>
<accession>A0A3P7MBS4</accession>
<protein>
    <submittedName>
        <fullName evidence="1">Uncharacterized protein</fullName>
    </submittedName>
</protein>